<dbReference type="InterPro" id="IPR037252">
    <property type="entry name" value="Mib_Herc2_sf"/>
</dbReference>
<dbReference type="PROSITE" id="PS50297">
    <property type="entry name" value="ANK_REP_REGION"/>
    <property type="match status" value="5"/>
</dbReference>
<dbReference type="SUPFAM" id="SSF159034">
    <property type="entry name" value="Mib/herc2 domain-like"/>
    <property type="match status" value="2"/>
</dbReference>
<dbReference type="PANTHER" id="PTHR24202">
    <property type="entry name" value="E3 UBIQUITIN-PROTEIN LIGASE MIB2"/>
    <property type="match status" value="1"/>
</dbReference>
<keyword evidence="10" id="KW-0833">Ubl conjugation pathway</keyword>
<evidence type="ECO:0000256" key="1">
    <source>
        <dbReference type="ARBA" id="ARBA00000900"/>
    </source>
</evidence>
<dbReference type="GO" id="GO:0008270">
    <property type="term" value="F:zinc ion binding"/>
    <property type="evidence" value="ECO:0007669"/>
    <property type="project" value="UniProtKB-KW"/>
</dbReference>
<comment type="subcellular location">
    <subcellularLocation>
        <location evidence="2">Cytoplasm</location>
    </subcellularLocation>
</comment>
<dbReference type="FunFam" id="2.30.30.40:FF:000078">
    <property type="entry name" value="Putative e3 ubiquitin-protein ligase mib2"/>
    <property type="match status" value="1"/>
</dbReference>
<dbReference type="AlphaFoldDB" id="A0A7R8ZIT4"/>
<dbReference type="InterPro" id="IPR001841">
    <property type="entry name" value="Znf_RING"/>
</dbReference>
<dbReference type="FunFam" id="2.30.30.40:FF:000044">
    <property type="entry name" value="E3 ubiquitin-protein ligase MIB2, putative"/>
    <property type="match status" value="1"/>
</dbReference>
<dbReference type="EC" id="2.3.2.27" evidence="4"/>
<feature type="region of interest" description="Disordered" evidence="14">
    <location>
        <begin position="320"/>
        <end position="347"/>
    </location>
</feature>
<dbReference type="InterPro" id="IPR010606">
    <property type="entry name" value="Mib_Herc2"/>
</dbReference>
<sequence>MSPSLAEQQSERAGGGGGPRPSPSPPSPFTEDEETDEDDVFCLGMDVGTRVIRGPDWKWGKQDGGEGFAGTVVEVGRHGSQSSPDKTVVVQWDAGNRTNYRVGYQGSYDLRVLDTAPIGVRHSNISCSSCRSRGIIGMRWKCVTCYDCDLCTRCYMNNKHDLAHNFRRFDSPNAAGEDVGRRKNLTRISIQGIFTGARVERGPDWDWGMQDGGPGKVGRVVDIRGWDNDSEFSVANVVWSSGSTNVYRVGHKGKVDLKLVQPAAGGLYYKDQLPILGTTSCKQLGNIRLRLLNQFILLSLPPQSPVAPSIHAPIFPTGHVSPPRSAHSSVPPSTNSQTPHVAGACGGEATSSHLPSFPFCVGERVKVFLQTDELRVAQEGHGGWNPRMAEYISKVGYVHRVTDKGDIRVTYDDGTRWTYYPGALARVEGFRPGDVVRVSDDPARVREAQDGHGGWIDSMSEALGKVGKIIKLYPDGDLRVQVDGKVWTLNPSNVSLVPGSQLELNNTMATNSREDSNGSTFGSTLAHYLSTTLDLSEPSDSDACSIVERLIRATAKRDVSTLQELLSKAPDLVNSVSKGKTALQLACHQGFLDIVRLLISRGAALDVVDTEGDSPLHYAAFGNQPTVMEYLVLKGSDKDAVNSSRCTPLHVSVNKQHDECVNVLLRAACNVNMQDAYGDTALHDAIGKDNMEIVAELIAVPEVDFTLRNKRGFNVLHHAALKGNNFFEEIRYPRRHFAVTSRKALSVVDFSSAVVRILARSRQCADVKKDDGFTPLHLAALNGHVLVARSLLEQGNCDINIVNNRKQTPLLLAVSQLHFPLVELLVLKGANLSIQDEEGDNVLHVLIPKLPSISRPPDAESPKIFELYVQLQRNLPSLELVEGMAVACFLALHQCPIYAKNRRGRTPLDSLALGPLRDLLVTYYQRGASLIAASTASSGDGPSGGASSLPPSASPPPASCPLPSLPLPECLICCDNGASVTFLPCKHAIVCLDCASRMKKCLKCQSKIEKKLMLDGTVLLDSSPQQKVSPSKSFSLVPVDKLKLLEEKIANLEERHVCSICMERTRNVAFLCGHSACIVCANTLKICHMCRTPIQKTIQLY</sequence>
<dbReference type="InterPro" id="IPR036770">
    <property type="entry name" value="Ankyrin_rpt-contain_sf"/>
</dbReference>
<dbReference type="Gene3D" id="1.25.40.20">
    <property type="entry name" value="Ankyrin repeat-containing domain"/>
    <property type="match status" value="3"/>
</dbReference>
<dbReference type="UniPathway" id="UPA00143"/>
<dbReference type="SMART" id="SM00184">
    <property type="entry name" value="RING"/>
    <property type="match status" value="2"/>
</dbReference>
<evidence type="ECO:0000256" key="10">
    <source>
        <dbReference type="ARBA" id="ARBA00022786"/>
    </source>
</evidence>
<name>A0A7R8ZIT4_9CRUS</name>
<evidence type="ECO:0000256" key="13">
    <source>
        <dbReference type="ARBA" id="ARBA00023043"/>
    </source>
</evidence>
<dbReference type="InterPro" id="IPR000433">
    <property type="entry name" value="Znf_ZZ"/>
</dbReference>
<dbReference type="PROSITE" id="PS51416">
    <property type="entry name" value="MIB_HERC2"/>
    <property type="match status" value="2"/>
</dbReference>
<evidence type="ECO:0000256" key="8">
    <source>
        <dbReference type="ARBA" id="ARBA00022737"/>
    </source>
</evidence>
<dbReference type="PANTHER" id="PTHR24202:SF4">
    <property type="entry name" value="E3 UBIQUITIN-PROTEIN LIGASE MIB2-RELATED"/>
    <property type="match status" value="1"/>
</dbReference>
<keyword evidence="8" id="KW-0677">Repeat</keyword>
<dbReference type="CDD" id="cd16726">
    <property type="entry name" value="RING-HC_MIB2_rpt1"/>
    <property type="match status" value="1"/>
</dbReference>
<dbReference type="InterPro" id="IPR013083">
    <property type="entry name" value="Znf_RING/FYVE/PHD"/>
</dbReference>
<feature type="compositionally biased region" description="Polar residues" evidence="14">
    <location>
        <begin position="326"/>
        <end position="339"/>
    </location>
</feature>
<dbReference type="Gene3D" id="3.30.40.10">
    <property type="entry name" value="Zinc/RING finger domain, C3HC4 (zinc finger)"/>
    <property type="match status" value="2"/>
</dbReference>
<dbReference type="SUPFAM" id="SSF57850">
    <property type="entry name" value="RING/U-box"/>
    <property type="match status" value="1"/>
</dbReference>
<reference evidence="15" key="1">
    <citation type="submission" date="2020-11" db="EMBL/GenBank/DDBJ databases">
        <authorList>
            <person name="Tran Van P."/>
        </authorList>
    </citation>
    <scope>NUCLEOTIDE SEQUENCE</scope>
</reference>
<dbReference type="GO" id="GO:0016567">
    <property type="term" value="P:protein ubiquitination"/>
    <property type="evidence" value="ECO:0007669"/>
    <property type="project" value="UniProtKB-UniPathway"/>
</dbReference>
<dbReference type="Pfam" id="PF00569">
    <property type="entry name" value="ZZ"/>
    <property type="match status" value="1"/>
</dbReference>
<dbReference type="Gene3D" id="3.30.60.90">
    <property type="match status" value="1"/>
</dbReference>
<dbReference type="EMBL" id="OB660129">
    <property type="protein sequence ID" value="CAD7222965.1"/>
    <property type="molecule type" value="Genomic_DNA"/>
</dbReference>
<dbReference type="PROSITE" id="PS50135">
    <property type="entry name" value="ZF_ZZ_2"/>
    <property type="match status" value="1"/>
</dbReference>
<evidence type="ECO:0000256" key="12">
    <source>
        <dbReference type="ARBA" id="ARBA00022976"/>
    </source>
</evidence>
<evidence type="ECO:0000256" key="9">
    <source>
        <dbReference type="ARBA" id="ARBA00022771"/>
    </source>
</evidence>
<evidence type="ECO:0000256" key="7">
    <source>
        <dbReference type="ARBA" id="ARBA00022723"/>
    </source>
</evidence>
<comment type="pathway">
    <text evidence="3">Protein modification; protein ubiquitination.</text>
</comment>
<dbReference type="GO" id="GO:0005737">
    <property type="term" value="C:cytoplasm"/>
    <property type="evidence" value="ECO:0007669"/>
    <property type="project" value="UniProtKB-SubCell"/>
</dbReference>
<evidence type="ECO:0000313" key="15">
    <source>
        <dbReference type="EMBL" id="CAD7222965.1"/>
    </source>
</evidence>
<dbReference type="PRINTS" id="PR01415">
    <property type="entry name" value="ANKYRIN"/>
</dbReference>
<gene>
    <name evidence="15" type="ORF">CTOB1V02_LOCUS961</name>
</gene>
<dbReference type="InterPro" id="IPR002110">
    <property type="entry name" value="Ankyrin_rpt"/>
</dbReference>
<dbReference type="Pfam" id="PF13920">
    <property type="entry name" value="zf-C3HC4_3"/>
    <property type="match status" value="2"/>
</dbReference>
<keyword evidence="6" id="KW-0808">Transferase</keyword>
<dbReference type="FunFam" id="3.30.60.90:FF:000004">
    <property type="entry name" value="Putative E3 ubiquitin-protein ligase MIB2"/>
    <property type="match status" value="1"/>
</dbReference>
<dbReference type="SMART" id="SM00248">
    <property type="entry name" value="ANK"/>
    <property type="match status" value="6"/>
</dbReference>
<evidence type="ECO:0000256" key="6">
    <source>
        <dbReference type="ARBA" id="ARBA00022679"/>
    </source>
</evidence>
<dbReference type="Gene3D" id="2.30.30.40">
    <property type="entry name" value="SH3 Domains"/>
    <property type="match status" value="2"/>
</dbReference>
<dbReference type="OrthoDB" id="2122982at2759"/>
<evidence type="ECO:0000256" key="2">
    <source>
        <dbReference type="ARBA" id="ARBA00004496"/>
    </source>
</evidence>
<keyword evidence="12" id="KW-0914">Notch signaling pathway</keyword>
<keyword evidence="7" id="KW-0479">Metal-binding</keyword>
<dbReference type="Pfam" id="PF06701">
    <property type="entry name" value="MIB_HERC2"/>
    <property type="match status" value="2"/>
</dbReference>
<evidence type="ECO:0000256" key="14">
    <source>
        <dbReference type="SAM" id="MobiDB-lite"/>
    </source>
</evidence>
<dbReference type="InterPro" id="IPR043145">
    <property type="entry name" value="Znf_ZZ_sf"/>
</dbReference>
<dbReference type="PROSITE" id="PS50089">
    <property type="entry name" value="ZF_RING_2"/>
    <property type="match status" value="2"/>
</dbReference>
<keyword evidence="11" id="KW-0862">Zinc</keyword>
<dbReference type="PROSITE" id="PS50088">
    <property type="entry name" value="ANK_REPEAT"/>
    <property type="match status" value="5"/>
</dbReference>
<keyword evidence="13" id="KW-0040">ANK repeat</keyword>
<feature type="region of interest" description="Disordered" evidence="14">
    <location>
        <begin position="1"/>
        <end position="36"/>
    </location>
</feature>
<dbReference type="InterPro" id="IPR040847">
    <property type="entry name" value="SH3_15"/>
</dbReference>
<dbReference type="SMART" id="SM00291">
    <property type="entry name" value="ZnF_ZZ"/>
    <property type="match status" value="1"/>
</dbReference>
<dbReference type="Pfam" id="PF12796">
    <property type="entry name" value="Ank_2"/>
    <property type="match status" value="3"/>
</dbReference>
<dbReference type="CDD" id="cd16520">
    <property type="entry name" value="RING-HC_MIBs-like"/>
    <property type="match status" value="1"/>
</dbReference>
<evidence type="ECO:0000256" key="4">
    <source>
        <dbReference type="ARBA" id="ARBA00012483"/>
    </source>
</evidence>
<keyword evidence="5" id="KW-0963">Cytoplasm</keyword>
<evidence type="ECO:0000256" key="11">
    <source>
        <dbReference type="ARBA" id="ARBA00022833"/>
    </source>
</evidence>
<organism evidence="15">
    <name type="scientific">Cyprideis torosa</name>
    <dbReference type="NCBI Taxonomy" id="163714"/>
    <lineage>
        <taxon>Eukaryota</taxon>
        <taxon>Metazoa</taxon>
        <taxon>Ecdysozoa</taxon>
        <taxon>Arthropoda</taxon>
        <taxon>Crustacea</taxon>
        <taxon>Oligostraca</taxon>
        <taxon>Ostracoda</taxon>
        <taxon>Podocopa</taxon>
        <taxon>Podocopida</taxon>
        <taxon>Cytherocopina</taxon>
        <taxon>Cytheroidea</taxon>
        <taxon>Cytherideidae</taxon>
        <taxon>Cyprideis</taxon>
    </lineage>
</organism>
<dbReference type="GO" id="GO:0007219">
    <property type="term" value="P:Notch signaling pathway"/>
    <property type="evidence" value="ECO:0007669"/>
    <property type="project" value="UniProtKB-KW"/>
</dbReference>
<dbReference type="SUPFAM" id="SSF48403">
    <property type="entry name" value="Ankyrin repeat"/>
    <property type="match status" value="1"/>
</dbReference>
<evidence type="ECO:0000256" key="3">
    <source>
        <dbReference type="ARBA" id="ARBA00004906"/>
    </source>
</evidence>
<dbReference type="GO" id="GO:0061630">
    <property type="term" value="F:ubiquitin protein ligase activity"/>
    <property type="evidence" value="ECO:0007669"/>
    <property type="project" value="UniProtKB-EC"/>
</dbReference>
<dbReference type="Pfam" id="PF18346">
    <property type="entry name" value="SH3_15"/>
    <property type="match status" value="2"/>
</dbReference>
<evidence type="ECO:0000256" key="5">
    <source>
        <dbReference type="ARBA" id="ARBA00022490"/>
    </source>
</evidence>
<proteinExistence type="predicted"/>
<protein>
    <recommendedName>
        <fullName evidence="4">RING-type E3 ubiquitin transferase</fullName>
        <ecNumber evidence="4">2.3.2.27</ecNumber>
    </recommendedName>
</protein>
<keyword evidence="9" id="KW-0863">Zinc-finger</keyword>
<accession>A0A7R8ZIT4</accession>
<comment type="catalytic activity">
    <reaction evidence="1">
        <text>S-ubiquitinyl-[E2 ubiquitin-conjugating enzyme]-L-cysteine + [acceptor protein]-L-lysine = [E2 ubiquitin-conjugating enzyme]-L-cysteine + N(6)-ubiquitinyl-[acceptor protein]-L-lysine.</text>
        <dbReference type="EC" id="2.3.2.27"/>
    </reaction>
</comment>